<dbReference type="GO" id="GO:0018618">
    <property type="term" value="F:anthranilate 1,2-dioxygenase (deaminating, decarboxylating) activity"/>
    <property type="evidence" value="ECO:0007669"/>
    <property type="project" value="UniProtKB-EC"/>
</dbReference>
<reference evidence="3 4" key="1">
    <citation type="submission" date="2020-07" db="EMBL/GenBank/DDBJ databases">
        <title>Genomic Encyclopedia of Type Strains, Phase IV (KMG-V): Genome sequencing to study the core and pangenomes of soil and plant-associated prokaryotes.</title>
        <authorList>
            <person name="Whitman W."/>
        </authorList>
    </citation>
    <scope>NUCLEOTIDE SEQUENCE [LARGE SCALE GENOMIC DNA]</scope>
    <source>
        <strain evidence="3 4">SAS40</strain>
    </source>
</reference>
<dbReference type="SUPFAM" id="SSF54427">
    <property type="entry name" value="NTF2-like"/>
    <property type="match status" value="1"/>
</dbReference>
<dbReference type="InterPro" id="IPR032710">
    <property type="entry name" value="NTF2-like_dom_sf"/>
</dbReference>
<protein>
    <submittedName>
        <fullName evidence="3">Anthranilate 1,2-dioxygenase small subunit</fullName>
        <ecNumber evidence="3">1.14.12.1</ecNumber>
    </submittedName>
</protein>
<organism evidence="3 4">
    <name type="scientific">Pigmentiphaga litoralis</name>
    <dbReference type="NCBI Taxonomy" id="516702"/>
    <lineage>
        <taxon>Bacteria</taxon>
        <taxon>Pseudomonadati</taxon>
        <taxon>Pseudomonadota</taxon>
        <taxon>Betaproteobacteria</taxon>
        <taxon>Burkholderiales</taxon>
        <taxon>Alcaligenaceae</taxon>
        <taxon>Pigmentiphaga</taxon>
    </lineage>
</organism>
<dbReference type="Gene3D" id="3.10.450.50">
    <property type="match status" value="1"/>
</dbReference>
<dbReference type="CDD" id="cd00667">
    <property type="entry name" value="ring_hydroxylating_dioxygenases_beta"/>
    <property type="match status" value="1"/>
</dbReference>
<evidence type="ECO:0000256" key="1">
    <source>
        <dbReference type="ARBA" id="ARBA00009570"/>
    </source>
</evidence>
<gene>
    <name evidence="3" type="ORF">FHW18_001196</name>
</gene>
<dbReference type="Proteomes" id="UP000542125">
    <property type="component" value="Unassembled WGS sequence"/>
</dbReference>
<sequence length="158" mass="17988">MTTLTQRAAITALINDYVFCIDDGRYEDWPELFVDACRYRIATRDSEDRGLPIGILYCSSKGMLLDRVAALRKANIFEPHRYRHLLGPTRFLGTDDDGMHRAVTGFAVIRIMQNGTTDLFLSGQYEDRIQVAEETARFKERAVVLDSKKVDTLIVLPV</sequence>
<comment type="caution">
    <text evidence="3">The sequence shown here is derived from an EMBL/GenBank/DDBJ whole genome shotgun (WGS) entry which is preliminary data.</text>
</comment>
<keyword evidence="2 3" id="KW-0560">Oxidoreductase</keyword>
<accession>A0A7Y9ISB2</accession>
<dbReference type="RefSeq" id="WP_179584321.1">
    <property type="nucleotide sequence ID" value="NZ_JACBYR010000001.1"/>
</dbReference>
<dbReference type="EC" id="1.14.12.1" evidence="3"/>
<dbReference type="AlphaFoldDB" id="A0A7Y9ISB2"/>
<proteinExistence type="inferred from homology"/>
<evidence type="ECO:0000256" key="2">
    <source>
        <dbReference type="ARBA" id="ARBA00023002"/>
    </source>
</evidence>
<dbReference type="Pfam" id="PF00866">
    <property type="entry name" value="Ring_hydroxyl_B"/>
    <property type="match status" value="1"/>
</dbReference>
<dbReference type="InterPro" id="IPR000391">
    <property type="entry name" value="Rng_hydr_dOase-bsu"/>
</dbReference>
<keyword evidence="3" id="KW-0223">Dioxygenase</keyword>
<evidence type="ECO:0000313" key="4">
    <source>
        <dbReference type="Proteomes" id="UP000542125"/>
    </source>
</evidence>
<name>A0A7Y9ISB2_9BURK</name>
<dbReference type="EMBL" id="JACBYR010000001">
    <property type="protein sequence ID" value="NYE81925.1"/>
    <property type="molecule type" value="Genomic_DNA"/>
</dbReference>
<evidence type="ECO:0000313" key="3">
    <source>
        <dbReference type="EMBL" id="NYE81925.1"/>
    </source>
</evidence>
<keyword evidence="4" id="KW-1185">Reference proteome</keyword>
<comment type="similarity">
    <text evidence="1">Belongs to the bacterial ring-hydroxylating dioxygenase beta subunit family.</text>
</comment>